<dbReference type="Gene3D" id="1.20.120.1490">
    <property type="match status" value="1"/>
</dbReference>
<comment type="caution">
    <text evidence="2">The sequence shown here is derived from an EMBL/GenBank/DDBJ whole genome shotgun (WGS) entry which is preliminary data.</text>
</comment>
<keyword evidence="3" id="KW-1185">Reference proteome</keyword>
<evidence type="ECO:0000313" key="3">
    <source>
        <dbReference type="Proteomes" id="UP000535020"/>
    </source>
</evidence>
<sequence>MMTVLILVGSIGFSQEKHEPRHKRENRVELTAEQRNDLRLKQMTLKLDLTAAQQKEMAKIIADQETRRAEAMSKMKEARDKKTKPTADEVYAMKSKRLDAQIENRAKMKKILNEEQFAKWEKMDSHRKAQFRKGMHDRPKKGPEPQD</sequence>
<gene>
    <name evidence="2" type="ORF">HZF10_13115</name>
</gene>
<feature type="compositionally biased region" description="Basic and acidic residues" evidence="1">
    <location>
        <begin position="134"/>
        <end position="147"/>
    </location>
</feature>
<reference evidence="2 3" key="1">
    <citation type="submission" date="2020-07" db="EMBL/GenBank/DDBJ databases">
        <authorList>
            <person name="Sun Q."/>
        </authorList>
    </citation>
    <scope>NUCLEOTIDE SEQUENCE [LARGE SCALE GENOMIC DNA]</scope>
    <source>
        <strain evidence="2 3">MAH-1</strain>
    </source>
</reference>
<dbReference type="Proteomes" id="UP000535020">
    <property type="component" value="Unassembled WGS sequence"/>
</dbReference>
<proteinExistence type="predicted"/>
<dbReference type="AlphaFoldDB" id="A0A7Y9C614"/>
<evidence type="ECO:0000256" key="1">
    <source>
        <dbReference type="SAM" id="MobiDB-lite"/>
    </source>
</evidence>
<accession>A0A7Y9C614</accession>
<evidence type="ECO:0000313" key="2">
    <source>
        <dbReference type="EMBL" id="NYA71866.1"/>
    </source>
</evidence>
<name>A0A7Y9C614_9FLAO</name>
<protein>
    <recommendedName>
        <fullName evidence="4">LTXXQ motif family protein</fullName>
    </recommendedName>
</protein>
<organism evidence="2 3">
    <name type="scientific">Flavobacterium agri</name>
    <dbReference type="NCBI Taxonomy" id="2743471"/>
    <lineage>
        <taxon>Bacteria</taxon>
        <taxon>Pseudomonadati</taxon>
        <taxon>Bacteroidota</taxon>
        <taxon>Flavobacteriia</taxon>
        <taxon>Flavobacteriales</taxon>
        <taxon>Flavobacteriaceae</taxon>
        <taxon>Flavobacterium</taxon>
    </lineage>
</organism>
<dbReference type="RefSeq" id="WP_176006673.1">
    <property type="nucleotide sequence ID" value="NZ_JABWMI010000014.1"/>
</dbReference>
<dbReference type="EMBL" id="JACBJI010000005">
    <property type="protein sequence ID" value="NYA71866.1"/>
    <property type="molecule type" value="Genomic_DNA"/>
</dbReference>
<evidence type="ECO:0008006" key="4">
    <source>
        <dbReference type="Google" id="ProtNLM"/>
    </source>
</evidence>
<feature type="region of interest" description="Disordered" evidence="1">
    <location>
        <begin position="121"/>
        <end position="147"/>
    </location>
</feature>